<dbReference type="EC" id="2.5.1.17" evidence="1"/>
<dbReference type="PIRSF" id="PIRSF015617">
    <property type="entry name" value="Adensltrnsf_CobA"/>
    <property type="match status" value="1"/>
</dbReference>
<dbReference type="NCBIfam" id="NF004637">
    <property type="entry name" value="PRK05986.1"/>
    <property type="match status" value="1"/>
</dbReference>
<sequence length="230" mass="26108">MISNQNNKENILKDLDKKSIEIGMGGFLEPDIKEDLYKNKMKKRKEVQGKRVQKRSLEKGLVIVFTGHGKGKTTAALGMAIRTLGHNERVAIVQFIKGGWEPGEAKALRIFGDLLKWHALGEGFTWETQDRSRDKELVSKAWETALIYLKNKEYKLVILDEINIAIKLGYISLNRVLDGLKERPLLTHVVLTGRNAHQELISNADLVTEMSLLHHPFKEQGIKAQKGIEF</sequence>
<dbReference type="OrthoDB" id="9810309at2"/>
<evidence type="ECO:0000313" key="2">
    <source>
        <dbReference type="Proteomes" id="UP000000788"/>
    </source>
</evidence>
<dbReference type="STRING" id="93059.P9211_05261"/>
<dbReference type="CDD" id="cd00561">
    <property type="entry name" value="CobA_ACA"/>
    <property type="match status" value="1"/>
</dbReference>
<dbReference type="InterPro" id="IPR027417">
    <property type="entry name" value="P-loop_NTPase"/>
</dbReference>
<gene>
    <name evidence="1" type="primary">cobO</name>
    <name evidence="1" type="ordered locus">P9211_05261</name>
</gene>
<dbReference type="SUPFAM" id="SSF52540">
    <property type="entry name" value="P-loop containing nucleoside triphosphate hydrolases"/>
    <property type="match status" value="1"/>
</dbReference>
<dbReference type="GO" id="GO:0009236">
    <property type="term" value="P:cobalamin biosynthetic process"/>
    <property type="evidence" value="ECO:0007669"/>
    <property type="project" value="InterPro"/>
</dbReference>
<accession>A9BEE7</accession>
<dbReference type="HOGENOM" id="CLU_088595_0_0_3"/>
<dbReference type="GO" id="GO:0005524">
    <property type="term" value="F:ATP binding"/>
    <property type="evidence" value="ECO:0007669"/>
    <property type="project" value="InterPro"/>
</dbReference>
<name>A9BEE7_PROM4</name>
<dbReference type="NCBIfam" id="TIGR00708">
    <property type="entry name" value="cobA"/>
    <property type="match status" value="1"/>
</dbReference>
<dbReference type="RefSeq" id="WP_012195080.1">
    <property type="nucleotide sequence ID" value="NC_009976.1"/>
</dbReference>
<keyword evidence="1" id="KW-0808">Transferase</keyword>
<dbReference type="EMBL" id="CP000878">
    <property type="protein sequence ID" value="ABX08457.1"/>
    <property type="molecule type" value="Genomic_DNA"/>
</dbReference>
<dbReference type="KEGG" id="pmj:P9211_05261"/>
<dbReference type="Proteomes" id="UP000000788">
    <property type="component" value="Chromosome"/>
</dbReference>
<proteinExistence type="predicted"/>
<organism evidence="1 2">
    <name type="scientific">Prochlorococcus marinus (strain MIT 9211)</name>
    <dbReference type="NCBI Taxonomy" id="93059"/>
    <lineage>
        <taxon>Bacteria</taxon>
        <taxon>Bacillati</taxon>
        <taxon>Cyanobacteriota</taxon>
        <taxon>Cyanophyceae</taxon>
        <taxon>Synechococcales</taxon>
        <taxon>Prochlorococcaceae</taxon>
        <taxon>Prochlorococcus</taxon>
    </lineage>
</organism>
<dbReference type="GO" id="GO:0008817">
    <property type="term" value="F:corrinoid adenosyltransferase activity"/>
    <property type="evidence" value="ECO:0007669"/>
    <property type="project" value="UniProtKB-EC"/>
</dbReference>
<dbReference type="InterPro" id="IPR003724">
    <property type="entry name" value="CblAdoTrfase_CobA"/>
</dbReference>
<dbReference type="eggNOG" id="COG2109">
    <property type="taxonomic scope" value="Bacteria"/>
</dbReference>
<keyword evidence="2" id="KW-1185">Reference proteome</keyword>
<reference evidence="1 2" key="1">
    <citation type="journal article" date="2007" name="PLoS Genet.">
        <title>Patterns and implications of gene gain and loss in the evolution of Prochlorococcus.</title>
        <authorList>
            <person name="Kettler G.C."/>
            <person name="Martiny A.C."/>
            <person name="Huang K."/>
            <person name="Zucker J."/>
            <person name="Coleman M.L."/>
            <person name="Rodrigue S."/>
            <person name="Chen F."/>
            <person name="Lapidus A."/>
            <person name="Ferriera S."/>
            <person name="Johnson J."/>
            <person name="Steglich C."/>
            <person name="Church G.M."/>
            <person name="Richardson P."/>
            <person name="Chisholm S.W."/>
        </authorList>
    </citation>
    <scope>NUCLEOTIDE SEQUENCE [LARGE SCALE GENOMIC DNA]</scope>
    <source>
        <strain evidence="2">MIT 9211</strain>
    </source>
</reference>
<protein>
    <submittedName>
        <fullName evidence="1">Possible cob(I)alamin adenosyltransferase</fullName>
        <ecNumber evidence="1">2.5.1.17</ecNumber>
    </submittedName>
</protein>
<dbReference type="PANTHER" id="PTHR46638:SF1">
    <property type="entry name" value="CORRINOID ADENOSYLTRANSFERASE"/>
    <property type="match status" value="1"/>
</dbReference>
<dbReference type="AlphaFoldDB" id="A9BEE7"/>
<evidence type="ECO:0000313" key="1">
    <source>
        <dbReference type="EMBL" id="ABX08457.1"/>
    </source>
</evidence>
<dbReference type="Pfam" id="PF02572">
    <property type="entry name" value="CobA_CobO_BtuR"/>
    <property type="match status" value="1"/>
</dbReference>
<dbReference type="Gene3D" id="3.40.50.300">
    <property type="entry name" value="P-loop containing nucleotide triphosphate hydrolases"/>
    <property type="match status" value="1"/>
</dbReference>
<dbReference type="PANTHER" id="PTHR46638">
    <property type="entry name" value="CORRINOID ADENOSYLTRANSFERASE"/>
    <property type="match status" value="1"/>
</dbReference>